<protein>
    <submittedName>
        <fullName evidence="2">Uncharacterized protein</fullName>
    </submittedName>
</protein>
<evidence type="ECO:0000313" key="2">
    <source>
        <dbReference type="EMBL" id="KAF2158647.1"/>
    </source>
</evidence>
<organism evidence="2 3">
    <name type="scientific">Zasmidium cellare ATCC 36951</name>
    <dbReference type="NCBI Taxonomy" id="1080233"/>
    <lineage>
        <taxon>Eukaryota</taxon>
        <taxon>Fungi</taxon>
        <taxon>Dikarya</taxon>
        <taxon>Ascomycota</taxon>
        <taxon>Pezizomycotina</taxon>
        <taxon>Dothideomycetes</taxon>
        <taxon>Dothideomycetidae</taxon>
        <taxon>Mycosphaerellales</taxon>
        <taxon>Mycosphaerellaceae</taxon>
        <taxon>Zasmidium</taxon>
    </lineage>
</organism>
<sequence>MDDLGKIWGLEKVCRASFLRRGQIIFSPSTVVCFCDAQTPPGWLARYARTRAPAKKLDCTRDHQRSCASNLCTLTFRSPARGNQTGHAMLVACPAQQTRPGGSGSRDEPMIGLPDDVDQQRQPGIGGCSSEQSQCHRVQQSGPAWYLVSALQCRCRCPGEHTPIPRLLQTARSKASMPPQRHSVATTGESSSHRLGRVTRTRMICQASRCGYPPPPAGKTAAAAVVARSVWNRSSAGSVHWPAEPAVSQHAWAWTTLARGVVDPDCLSQGASCKRWYL</sequence>
<keyword evidence="3" id="KW-1185">Reference proteome</keyword>
<dbReference type="AlphaFoldDB" id="A0A6A6BV28"/>
<dbReference type="GeneID" id="54568050"/>
<accession>A0A6A6BV28</accession>
<evidence type="ECO:0000313" key="3">
    <source>
        <dbReference type="Proteomes" id="UP000799537"/>
    </source>
</evidence>
<dbReference type="Proteomes" id="UP000799537">
    <property type="component" value="Unassembled WGS sequence"/>
</dbReference>
<dbReference type="RefSeq" id="XP_033659536.1">
    <property type="nucleotide sequence ID" value="XM_033814778.1"/>
</dbReference>
<name>A0A6A6BV28_ZASCE</name>
<gene>
    <name evidence="2" type="ORF">M409DRAFT_61485</name>
</gene>
<evidence type="ECO:0000256" key="1">
    <source>
        <dbReference type="SAM" id="MobiDB-lite"/>
    </source>
</evidence>
<reference evidence="2" key="1">
    <citation type="journal article" date="2020" name="Stud. Mycol.">
        <title>101 Dothideomycetes genomes: a test case for predicting lifestyles and emergence of pathogens.</title>
        <authorList>
            <person name="Haridas S."/>
            <person name="Albert R."/>
            <person name="Binder M."/>
            <person name="Bloem J."/>
            <person name="Labutti K."/>
            <person name="Salamov A."/>
            <person name="Andreopoulos B."/>
            <person name="Baker S."/>
            <person name="Barry K."/>
            <person name="Bills G."/>
            <person name="Bluhm B."/>
            <person name="Cannon C."/>
            <person name="Castanera R."/>
            <person name="Culley D."/>
            <person name="Daum C."/>
            <person name="Ezra D."/>
            <person name="Gonzalez J."/>
            <person name="Henrissat B."/>
            <person name="Kuo A."/>
            <person name="Liang C."/>
            <person name="Lipzen A."/>
            <person name="Lutzoni F."/>
            <person name="Magnuson J."/>
            <person name="Mondo S."/>
            <person name="Nolan M."/>
            <person name="Ohm R."/>
            <person name="Pangilinan J."/>
            <person name="Park H.-J."/>
            <person name="Ramirez L."/>
            <person name="Alfaro M."/>
            <person name="Sun H."/>
            <person name="Tritt A."/>
            <person name="Yoshinaga Y."/>
            <person name="Zwiers L.-H."/>
            <person name="Turgeon B."/>
            <person name="Goodwin S."/>
            <person name="Spatafora J."/>
            <person name="Crous P."/>
            <person name="Grigoriev I."/>
        </authorList>
    </citation>
    <scope>NUCLEOTIDE SEQUENCE</scope>
    <source>
        <strain evidence="2">ATCC 36951</strain>
    </source>
</reference>
<proteinExistence type="predicted"/>
<feature type="region of interest" description="Disordered" evidence="1">
    <location>
        <begin position="171"/>
        <end position="193"/>
    </location>
</feature>
<dbReference type="EMBL" id="ML993653">
    <property type="protein sequence ID" value="KAF2158647.1"/>
    <property type="molecule type" value="Genomic_DNA"/>
</dbReference>